<dbReference type="InterPro" id="IPR016195">
    <property type="entry name" value="Pol/histidinol_Pase-like"/>
</dbReference>
<evidence type="ECO:0000256" key="2">
    <source>
        <dbReference type="ARBA" id="ARBA00022694"/>
    </source>
</evidence>
<evidence type="ECO:0000256" key="6">
    <source>
        <dbReference type="HAMAP-Rule" id="MF_00756"/>
    </source>
</evidence>
<dbReference type="EC" id="3.1.26.5" evidence="6"/>
<keyword evidence="2 6" id="KW-0819">tRNA processing</keyword>
<evidence type="ECO:0000256" key="3">
    <source>
        <dbReference type="ARBA" id="ARBA00022722"/>
    </source>
</evidence>
<keyword evidence="4 6" id="KW-0255">Endonuclease</keyword>
<dbReference type="InterPro" id="IPR002738">
    <property type="entry name" value="RNase_P_p30"/>
</dbReference>
<keyword evidence="5 6" id="KW-0378">Hydrolase</keyword>
<evidence type="ECO:0000256" key="4">
    <source>
        <dbReference type="ARBA" id="ARBA00022759"/>
    </source>
</evidence>
<name>A0A1G5V8D7_9EURY</name>
<dbReference type="GO" id="GO:0030677">
    <property type="term" value="C:ribonuclease P complex"/>
    <property type="evidence" value="ECO:0007669"/>
    <property type="project" value="UniProtKB-UniRule"/>
</dbReference>
<comment type="function">
    <text evidence="6">Part of ribonuclease P, a protein complex that generates mature tRNA molecules by cleaving their 5'-ends.</text>
</comment>
<sequence length="232" mass="26791">MFDLNIRGKSYGENIELAMEASKYGWKHVSFSYDQNDYEDALSFKDDLKDDLKDFIDVDYTLYIKSNNPSEIRKIARKYRSKSSCISVLGGNLKVNRAVLENVQIDVLSRPYFKRYDAGINHILAREAKENNVALEIVFSDILNSYLSHRSKVLANFRDIYRLHRKYKFPLILSSGAESVYDIRTVHDFMAVFAQTGLNDFEVEKAFETAEGILNFNSNRKNLILTGVRVVE</sequence>
<dbReference type="STRING" id="230361.sm9_0807"/>
<accession>A0A1G5V8D7</accession>
<comment type="subunit">
    <text evidence="6">Consists of a catalytic RNA component and at least 4-5 protein subunits.</text>
</comment>
<comment type="subcellular location">
    <subcellularLocation>
        <location evidence="6">Cytoplasm</location>
    </subcellularLocation>
</comment>
<keyword evidence="3 6" id="KW-0540">Nuclease</keyword>
<dbReference type="Proteomes" id="UP000323439">
    <property type="component" value="Unassembled WGS sequence"/>
</dbReference>
<organism evidence="7 8">
    <name type="scientific">Methanobrevibacter millerae</name>
    <dbReference type="NCBI Taxonomy" id="230361"/>
    <lineage>
        <taxon>Archaea</taxon>
        <taxon>Methanobacteriati</taxon>
        <taxon>Methanobacteriota</taxon>
        <taxon>Methanomada group</taxon>
        <taxon>Methanobacteria</taxon>
        <taxon>Methanobacteriales</taxon>
        <taxon>Methanobacteriaceae</taxon>
        <taxon>Methanobrevibacter</taxon>
    </lineage>
</organism>
<dbReference type="HAMAP" id="MF_00756">
    <property type="entry name" value="RNase_P_3"/>
    <property type="match status" value="1"/>
</dbReference>
<dbReference type="Pfam" id="PF01876">
    <property type="entry name" value="RNase_P_p30"/>
    <property type="match status" value="1"/>
</dbReference>
<evidence type="ECO:0000256" key="1">
    <source>
        <dbReference type="ARBA" id="ARBA00022490"/>
    </source>
</evidence>
<dbReference type="GO" id="GO:0001682">
    <property type="term" value="P:tRNA 5'-leader removal"/>
    <property type="evidence" value="ECO:0007669"/>
    <property type="project" value="UniProtKB-UniRule"/>
</dbReference>
<dbReference type="RefSeq" id="WP_149731041.1">
    <property type="nucleotide sequence ID" value="NZ_FMXB01000002.1"/>
</dbReference>
<comment type="catalytic activity">
    <reaction evidence="6">
        <text>Endonucleolytic cleavage of RNA, removing 5'-extranucleotides from tRNA precursor.</text>
        <dbReference type="EC" id="3.1.26.5"/>
    </reaction>
</comment>
<dbReference type="GO" id="GO:0005737">
    <property type="term" value="C:cytoplasm"/>
    <property type="evidence" value="ECO:0007669"/>
    <property type="project" value="UniProtKB-SubCell"/>
</dbReference>
<dbReference type="EMBL" id="FMXB01000002">
    <property type="protein sequence ID" value="SDA41275.1"/>
    <property type="molecule type" value="Genomic_DNA"/>
</dbReference>
<protein>
    <recommendedName>
        <fullName evidence="6">Ribonuclease P protein component 3</fullName>
        <shortName evidence="6">RNase P component 3</shortName>
        <ecNumber evidence="6">3.1.26.5</ecNumber>
    </recommendedName>
    <alternativeName>
        <fullName evidence="6">Rpp30</fullName>
    </alternativeName>
</protein>
<evidence type="ECO:0000313" key="7">
    <source>
        <dbReference type="EMBL" id="SDA41275.1"/>
    </source>
</evidence>
<dbReference type="OrthoDB" id="85765at2157"/>
<dbReference type="NCBIfam" id="NF046111">
    <property type="entry name" value="RNaseP3Mthb"/>
    <property type="match status" value="1"/>
</dbReference>
<evidence type="ECO:0000256" key="5">
    <source>
        <dbReference type="ARBA" id="ARBA00022801"/>
    </source>
</evidence>
<dbReference type="AlphaFoldDB" id="A0A1G5V8D7"/>
<keyword evidence="8" id="KW-1185">Reference proteome</keyword>
<proteinExistence type="inferred from homology"/>
<dbReference type="Gene3D" id="3.20.20.140">
    <property type="entry name" value="Metal-dependent hydrolases"/>
    <property type="match status" value="1"/>
</dbReference>
<dbReference type="SUPFAM" id="SSF89550">
    <property type="entry name" value="PHP domain-like"/>
    <property type="match status" value="1"/>
</dbReference>
<dbReference type="InterPro" id="IPR023539">
    <property type="entry name" value="RNase_P_comp-3_arc"/>
</dbReference>
<evidence type="ECO:0000313" key="8">
    <source>
        <dbReference type="Proteomes" id="UP000323439"/>
    </source>
</evidence>
<dbReference type="GO" id="GO:0004526">
    <property type="term" value="F:ribonuclease P activity"/>
    <property type="evidence" value="ECO:0007669"/>
    <property type="project" value="UniProtKB-UniRule"/>
</dbReference>
<comment type="similarity">
    <text evidence="6">Belongs to the eukaryotic/archaeal RNase P protein component 3 family.</text>
</comment>
<gene>
    <name evidence="6" type="primary">rnp3</name>
    <name evidence="7" type="ORF">SAMN02910315_00408</name>
</gene>
<reference evidence="7 8" key="1">
    <citation type="submission" date="2016-10" db="EMBL/GenBank/DDBJ databases">
        <authorList>
            <person name="Varghese N."/>
            <person name="Submissions S."/>
        </authorList>
    </citation>
    <scope>NUCLEOTIDE SEQUENCE [LARGE SCALE GENOMIC DNA]</scope>
    <source>
        <strain evidence="7 8">DSM 16643</strain>
    </source>
</reference>
<keyword evidence="1 6" id="KW-0963">Cytoplasm</keyword>